<dbReference type="PROSITE" id="PS50215">
    <property type="entry name" value="ADAM_MEPRO"/>
    <property type="match status" value="1"/>
</dbReference>
<dbReference type="EMBL" id="NIVC01001007">
    <property type="protein sequence ID" value="PAA73542.1"/>
    <property type="molecule type" value="Genomic_DNA"/>
</dbReference>
<name>A0A267FKM6_9PLAT</name>
<dbReference type="SMART" id="SM00050">
    <property type="entry name" value="DISIN"/>
    <property type="match status" value="1"/>
</dbReference>
<evidence type="ECO:0000256" key="5">
    <source>
        <dbReference type="SAM" id="Phobius"/>
    </source>
</evidence>
<keyword evidence="3" id="KW-0862">Zinc</keyword>
<dbReference type="InterPro" id="IPR006586">
    <property type="entry name" value="ADAM_Cys-rich"/>
</dbReference>
<organism evidence="9 10">
    <name type="scientific">Macrostomum lignano</name>
    <dbReference type="NCBI Taxonomy" id="282301"/>
    <lineage>
        <taxon>Eukaryota</taxon>
        <taxon>Metazoa</taxon>
        <taxon>Spiralia</taxon>
        <taxon>Lophotrochozoa</taxon>
        <taxon>Platyhelminthes</taxon>
        <taxon>Rhabditophora</taxon>
        <taxon>Macrostomorpha</taxon>
        <taxon>Macrostomida</taxon>
        <taxon>Macrostomidae</taxon>
        <taxon>Macrostomum</taxon>
    </lineage>
</organism>
<evidence type="ECO:0000256" key="1">
    <source>
        <dbReference type="ARBA" id="ARBA00023157"/>
    </source>
</evidence>
<feature type="disulfide bond" evidence="3">
    <location>
        <begin position="408"/>
        <end position="413"/>
    </location>
</feature>
<feature type="chain" id="PRO_5012515157" description="Peptidase M12B domain-containing protein" evidence="6">
    <location>
        <begin position="24"/>
        <end position="1031"/>
    </location>
</feature>
<dbReference type="InterPro" id="IPR024079">
    <property type="entry name" value="MetalloPept_cat_dom_sf"/>
</dbReference>
<dbReference type="InterPro" id="IPR001590">
    <property type="entry name" value="Peptidase_M12B"/>
</dbReference>
<accession>A0A267FKM6</accession>
<keyword evidence="3" id="KW-0479">Metal-binding</keyword>
<feature type="domain" description="Peptidase M12B" evidence="8">
    <location>
        <begin position="247"/>
        <end position="453"/>
    </location>
</feature>
<dbReference type="AlphaFoldDB" id="A0A267FKM6"/>
<evidence type="ECO:0000256" key="3">
    <source>
        <dbReference type="PROSITE-ProRule" id="PRU00276"/>
    </source>
</evidence>
<feature type="binding site" evidence="3">
    <location>
        <position position="393"/>
    </location>
    <ligand>
        <name>Zn(2+)</name>
        <dbReference type="ChEBI" id="CHEBI:29105"/>
        <note>catalytic</note>
    </ligand>
</feature>
<evidence type="ECO:0000256" key="2">
    <source>
        <dbReference type="PROSITE-ProRule" id="PRU00068"/>
    </source>
</evidence>
<feature type="domain" description="Disintegrin" evidence="7">
    <location>
        <begin position="474"/>
        <end position="563"/>
    </location>
</feature>
<dbReference type="GO" id="GO:0006509">
    <property type="term" value="P:membrane protein ectodomain proteolysis"/>
    <property type="evidence" value="ECO:0007669"/>
    <property type="project" value="TreeGrafter"/>
</dbReference>
<feature type="disulfide bond" evidence="2">
    <location>
        <begin position="535"/>
        <end position="555"/>
    </location>
</feature>
<dbReference type="Gene3D" id="4.10.70.10">
    <property type="entry name" value="Disintegrin domain"/>
    <property type="match status" value="1"/>
</dbReference>
<keyword evidence="10" id="KW-1185">Reference proteome</keyword>
<dbReference type="STRING" id="282301.A0A267FKM6"/>
<feature type="active site" evidence="3">
    <location>
        <position position="390"/>
    </location>
</feature>
<dbReference type="Pfam" id="PF00200">
    <property type="entry name" value="Disintegrin"/>
    <property type="match status" value="1"/>
</dbReference>
<dbReference type="CDD" id="cd04269">
    <property type="entry name" value="ZnMc_adamalysin_II_like"/>
    <property type="match status" value="1"/>
</dbReference>
<feature type="region of interest" description="Disordered" evidence="4">
    <location>
        <begin position="976"/>
        <end position="1031"/>
    </location>
</feature>
<comment type="caution">
    <text evidence="9">The sequence shown here is derived from an EMBL/GenBank/DDBJ whole genome shotgun (WGS) entry which is preliminary data.</text>
</comment>
<proteinExistence type="predicted"/>
<feature type="signal peptide" evidence="6">
    <location>
        <begin position="1"/>
        <end position="23"/>
    </location>
</feature>
<dbReference type="Gene3D" id="3.40.390.10">
    <property type="entry name" value="Collagenase (Catalytic Domain)"/>
    <property type="match status" value="1"/>
</dbReference>
<keyword evidence="5" id="KW-0812">Transmembrane</keyword>
<dbReference type="InterPro" id="IPR036436">
    <property type="entry name" value="Disintegrin_dom_sf"/>
</dbReference>
<dbReference type="SUPFAM" id="SSF57552">
    <property type="entry name" value="Blood coagulation inhibitor (disintegrin)"/>
    <property type="match status" value="1"/>
</dbReference>
<dbReference type="GO" id="GO:0046872">
    <property type="term" value="F:metal ion binding"/>
    <property type="evidence" value="ECO:0007669"/>
    <property type="project" value="UniProtKB-KW"/>
</dbReference>
<dbReference type="Proteomes" id="UP000215902">
    <property type="component" value="Unassembled WGS sequence"/>
</dbReference>
<feature type="binding site" evidence="3">
    <location>
        <position position="399"/>
    </location>
    <ligand>
        <name>Zn(2+)</name>
        <dbReference type="ChEBI" id="CHEBI:29105"/>
        <note>catalytic</note>
    </ligand>
</feature>
<evidence type="ECO:0000256" key="6">
    <source>
        <dbReference type="SAM" id="SignalP"/>
    </source>
</evidence>
<dbReference type="GO" id="GO:0004222">
    <property type="term" value="F:metalloendopeptidase activity"/>
    <property type="evidence" value="ECO:0007669"/>
    <property type="project" value="InterPro"/>
</dbReference>
<gene>
    <name evidence="9" type="ORF">BOX15_Mlig005741g1</name>
</gene>
<reference evidence="9 10" key="1">
    <citation type="submission" date="2017-06" db="EMBL/GenBank/DDBJ databases">
        <title>A platform for efficient transgenesis in Macrostomum lignano, a flatworm model organism for stem cell research.</title>
        <authorList>
            <person name="Berezikov E."/>
        </authorList>
    </citation>
    <scope>NUCLEOTIDE SEQUENCE [LARGE SCALE GENOMIC DNA]</scope>
    <source>
        <strain evidence="9">DV1</strain>
        <tissue evidence="9">Whole organism</tissue>
    </source>
</reference>
<dbReference type="PANTHER" id="PTHR11905">
    <property type="entry name" value="ADAM A DISINTEGRIN AND METALLOPROTEASE DOMAIN"/>
    <property type="match status" value="1"/>
</dbReference>
<keyword evidence="5" id="KW-1133">Transmembrane helix</keyword>
<keyword evidence="6" id="KW-0732">Signal</keyword>
<protein>
    <recommendedName>
        <fullName evidence="11">Peptidase M12B domain-containing protein</fullName>
    </recommendedName>
</protein>
<comment type="caution">
    <text evidence="3">Lacks conserved residue(s) required for the propagation of feature annotation.</text>
</comment>
<keyword evidence="1 3" id="KW-1015">Disulfide bond</keyword>
<dbReference type="PANTHER" id="PTHR11905:SF159">
    <property type="entry name" value="ADAM METALLOPROTEASE"/>
    <property type="match status" value="1"/>
</dbReference>
<dbReference type="Pfam" id="PF01421">
    <property type="entry name" value="Reprolysin"/>
    <property type="match status" value="1"/>
</dbReference>
<feature type="region of interest" description="Disordered" evidence="4">
    <location>
        <begin position="929"/>
        <end position="961"/>
    </location>
</feature>
<evidence type="ECO:0000259" key="8">
    <source>
        <dbReference type="PROSITE" id="PS50215"/>
    </source>
</evidence>
<dbReference type="InterPro" id="IPR001762">
    <property type="entry name" value="Disintegrin_dom"/>
</dbReference>
<evidence type="ECO:0000313" key="10">
    <source>
        <dbReference type="Proteomes" id="UP000215902"/>
    </source>
</evidence>
<keyword evidence="5" id="KW-0472">Membrane</keyword>
<evidence type="ECO:0008006" key="11">
    <source>
        <dbReference type="Google" id="ProtNLM"/>
    </source>
</evidence>
<feature type="binding site" evidence="3">
    <location>
        <position position="389"/>
    </location>
    <ligand>
        <name>Zn(2+)</name>
        <dbReference type="ChEBI" id="CHEBI:29105"/>
        <note>catalytic</note>
    </ligand>
</feature>
<feature type="transmembrane region" description="Helical" evidence="5">
    <location>
        <begin position="839"/>
        <end position="862"/>
    </location>
</feature>
<feature type="compositionally biased region" description="Polar residues" evidence="4">
    <location>
        <begin position="1017"/>
        <end position="1031"/>
    </location>
</feature>
<evidence type="ECO:0000313" key="9">
    <source>
        <dbReference type="EMBL" id="PAA73542.1"/>
    </source>
</evidence>
<dbReference type="InterPro" id="IPR034027">
    <property type="entry name" value="Reprolysin_adamalysin"/>
</dbReference>
<sequence>MMHCHSLLYFALTACICHQYGCSSVLPESHITLPSVISRSLLKRLALHTTASDQDLLLQLPLLDRHSKVLLYKLAVSKPMSFPVYTVQQQKLTDQLQRAGNHRVLHSNHTSNCHYSASLIGSAGFYGSISLCGNDGSSVEGFLPINLTHSGYIYPMSAGETGAQLRHRINIYPQSMLRSDWISLDSAYAKLAESELDQNQPSLSAESMLNFLPNRLKRLLRKKRAAEYTVRLDSPPEPHVVTKAGPFLMELYLIADRDFYAIHNSNVESVVAATQNIINFVNNRFRSFNLHIAVTGLEIWKEPLTNYDLSSFSDPRKTVDSLMSYAASFPLEWRFDCIHLLHGRSTYYNGKSAGMAKEATMCSRPFCVGFSIVTRDSRNSATAGIIMSHELAHNLGSGHDEETPNCRCPASACIMSANLFGSPLHQLPWSDCSTAALKAFLDSGIRHCLLDPAPVGKDGRLRLNEPVLGGGGWPSRCGNGLVEPGEACDCGGEHGCEGNPCCVAATCQLAHNATCATGSCCDLSVCRPRPSGTVCRTAGGECDLSEHCDGVADSCPADVWQLDGTACDGGENFCRQGRCPSADSACRTVWGPGSRSQGADCYALNVEYPDSAHIFGCKFGRIGTVTTVREMCPQSGPGSGRIGSSGHARCGRLMCRSPTGFSAGASAAAGLYNQLVSDIDGPGGHLGHATGQARLPGYHTPISHAANGAVCRAVLYDYGPLVRDPGLVPDGVGCGTAADPDRVCLSGRCLRAGDFRQNSLEEASTPGRSKSVLAASARACLAAGGKVNSRGNCHCPRGLAPPDCLAPGAGGSVDSGPATVGFESGRDGATGSGSQGAGAIAGIVIVTLLLLAGAAVSVALLARRNGRVKSRLGDLPCLPAVFSKKHRRPAANLAAGRGAGVTAAPAVAAKDQADRRLLNGASIDQRYQQQLHQQHHNALHQAAQQQHHHQSQNPNSSGIQRPMISGAQLISSTYTDGQLTDRSAVPPQVRQPKRTTLRPPPTPPQQPSMIYGLGLGQQPQRSSGQLHSTVV</sequence>
<dbReference type="SMART" id="SM00608">
    <property type="entry name" value="ACR"/>
    <property type="match status" value="1"/>
</dbReference>
<evidence type="ECO:0000256" key="4">
    <source>
        <dbReference type="SAM" id="MobiDB-lite"/>
    </source>
</evidence>
<dbReference type="OrthoDB" id="5951731at2759"/>
<dbReference type="PROSITE" id="PS50214">
    <property type="entry name" value="DISINTEGRIN_2"/>
    <property type="match status" value="1"/>
</dbReference>
<evidence type="ECO:0000259" key="7">
    <source>
        <dbReference type="PROSITE" id="PS50214"/>
    </source>
</evidence>
<dbReference type="Pfam" id="PF08516">
    <property type="entry name" value="ADAM_CR"/>
    <property type="match status" value="1"/>
</dbReference>
<dbReference type="SUPFAM" id="SSF55486">
    <property type="entry name" value="Metalloproteases ('zincins'), catalytic domain"/>
    <property type="match status" value="1"/>
</dbReference>